<evidence type="ECO:0000313" key="3">
    <source>
        <dbReference type="EMBL" id="TQM28482.1"/>
    </source>
</evidence>
<keyword evidence="2" id="KW-0472">Membrane</keyword>
<dbReference type="InterPro" id="IPR021454">
    <property type="entry name" value="DUF3105"/>
</dbReference>
<dbReference type="Proteomes" id="UP000316331">
    <property type="component" value="Unassembled WGS sequence"/>
</dbReference>
<keyword evidence="2" id="KW-0812">Transmembrane</keyword>
<keyword evidence="4" id="KW-1185">Reference proteome</keyword>
<proteinExistence type="predicted"/>
<dbReference type="AlphaFoldDB" id="A0A543F3S5"/>
<evidence type="ECO:0000256" key="2">
    <source>
        <dbReference type="SAM" id="Phobius"/>
    </source>
</evidence>
<feature type="compositionally biased region" description="Pro residues" evidence="1">
    <location>
        <begin position="242"/>
        <end position="251"/>
    </location>
</feature>
<sequence length="310" mass="32305">MPSSNSASKSAKAVRAAGKVSPSRKGGGGKGPLPKKRQVPWLAIGAAAVIIALIGALAYNLVPKYREQAELDKYTPSAQKKDPSDQIAGVVKKDYAQGAGKHVDPTQRVAYDQTPPFGGPHDQAWADCTGVAYAKPIRTENAVHSLEHGAVWITYNPDKVDSAGIDTLKKKVEGKQYTLMSPFPGQDSAISLQSWGHQLKLDDPQDKRINQFITALRQNQYTYPEVGAACSNPYFDRENPEPFDPTPPGPDAVPMDGAGIPTDPSELGGGLPPGIPGVPSLPGVPGLPGAPGLPGTAGLPSAPAAPTAGS</sequence>
<name>A0A543F3S5_9NOCA</name>
<protein>
    <submittedName>
        <fullName evidence="3">Uncharacterized protein DUF3105</fullName>
    </submittedName>
</protein>
<feature type="region of interest" description="Disordered" evidence="1">
    <location>
        <begin position="1"/>
        <end position="36"/>
    </location>
</feature>
<feature type="compositionally biased region" description="Low complexity" evidence="1">
    <location>
        <begin position="293"/>
        <end position="310"/>
    </location>
</feature>
<comment type="caution">
    <text evidence="3">The sequence shown here is derived from an EMBL/GenBank/DDBJ whole genome shotgun (WGS) entry which is preliminary data.</text>
</comment>
<dbReference type="Pfam" id="PF11303">
    <property type="entry name" value="DUF3105"/>
    <property type="match status" value="1"/>
</dbReference>
<gene>
    <name evidence="3" type="ORF">FB390_0049</name>
</gene>
<keyword evidence="2" id="KW-1133">Transmembrane helix</keyword>
<feature type="region of interest" description="Disordered" evidence="1">
    <location>
        <begin position="234"/>
        <end position="310"/>
    </location>
</feature>
<feature type="compositionally biased region" description="Low complexity" evidence="1">
    <location>
        <begin position="1"/>
        <end position="24"/>
    </location>
</feature>
<organism evidence="3 4">
    <name type="scientific">Nocardia bhagyanarayanae</name>
    <dbReference type="NCBI Taxonomy" id="1215925"/>
    <lineage>
        <taxon>Bacteria</taxon>
        <taxon>Bacillati</taxon>
        <taxon>Actinomycetota</taxon>
        <taxon>Actinomycetes</taxon>
        <taxon>Mycobacteriales</taxon>
        <taxon>Nocardiaceae</taxon>
        <taxon>Nocardia</taxon>
    </lineage>
</organism>
<dbReference type="OrthoDB" id="164831at2"/>
<dbReference type="RefSeq" id="WP_141807132.1">
    <property type="nucleotide sequence ID" value="NZ_VFPG01000001.1"/>
</dbReference>
<dbReference type="EMBL" id="VFPG01000001">
    <property type="protein sequence ID" value="TQM28482.1"/>
    <property type="molecule type" value="Genomic_DNA"/>
</dbReference>
<accession>A0A543F3S5</accession>
<evidence type="ECO:0000313" key="4">
    <source>
        <dbReference type="Proteomes" id="UP000316331"/>
    </source>
</evidence>
<reference evidence="3 4" key="1">
    <citation type="submission" date="2019-06" db="EMBL/GenBank/DDBJ databases">
        <title>Sequencing the genomes of 1000 actinobacteria strains.</title>
        <authorList>
            <person name="Klenk H.-P."/>
        </authorList>
    </citation>
    <scope>NUCLEOTIDE SEQUENCE [LARGE SCALE GENOMIC DNA]</scope>
    <source>
        <strain evidence="3 4">DSM 103495</strain>
    </source>
</reference>
<evidence type="ECO:0000256" key="1">
    <source>
        <dbReference type="SAM" id="MobiDB-lite"/>
    </source>
</evidence>
<feature type="transmembrane region" description="Helical" evidence="2">
    <location>
        <begin position="41"/>
        <end position="62"/>
    </location>
</feature>